<evidence type="ECO:0000313" key="9">
    <source>
        <dbReference type="Proteomes" id="UP000192902"/>
    </source>
</evidence>
<dbReference type="STRING" id="1121267.CCUN_0897"/>
<dbReference type="Pfam" id="PF03180">
    <property type="entry name" value="Lipoprotein_9"/>
    <property type="match status" value="1"/>
</dbReference>
<evidence type="ECO:0000313" key="8">
    <source>
        <dbReference type="EMBL" id="ARJ56507.1"/>
    </source>
</evidence>
<keyword evidence="5" id="KW-0564">Palmitate</keyword>
<evidence type="ECO:0000256" key="7">
    <source>
        <dbReference type="SAM" id="SignalP"/>
    </source>
</evidence>
<dbReference type="EMBL" id="CP020867">
    <property type="protein sequence ID" value="ARJ56507.1"/>
    <property type="molecule type" value="Genomic_DNA"/>
</dbReference>
<reference evidence="8 9" key="1">
    <citation type="submission" date="2017-04" db="EMBL/GenBank/DDBJ databases">
        <title>Complete genome sequence of the Campylobacter cuniculorum type strain LMG24588.</title>
        <authorList>
            <person name="Miller W.G."/>
            <person name="Yee E."/>
            <person name="Revez J."/>
            <person name="Bono J.L."/>
            <person name="Rossi M."/>
        </authorList>
    </citation>
    <scope>NUCLEOTIDE SEQUENCE [LARGE SCALE GENOMIC DNA]</scope>
    <source>
        <strain evidence="8 9">LMG 24588</strain>
    </source>
</reference>
<evidence type="ECO:0000256" key="1">
    <source>
        <dbReference type="ARBA" id="ARBA00004635"/>
    </source>
</evidence>
<dbReference type="InterPro" id="IPR004872">
    <property type="entry name" value="Lipoprotein_NlpA"/>
</dbReference>
<dbReference type="OrthoDB" id="9812878at2"/>
<protein>
    <submittedName>
        <fullName evidence="8">DL-methionine ABC transporter MetINQ, substrate-binding protein</fullName>
    </submittedName>
</protein>
<dbReference type="Proteomes" id="UP000192902">
    <property type="component" value="Chromosome"/>
</dbReference>
<gene>
    <name evidence="8" type="primary">metQ2</name>
    <name evidence="8" type="ORF">CCUN_0897</name>
</gene>
<keyword evidence="3 7" id="KW-0732">Signal</keyword>
<feature type="chain" id="PRO_5010877921" evidence="7">
    <location>
        <begin position="22"/>
        <end position="260"/>
    </location>
</feature>
<sequence>MIKAIQRIFLSLAFIASFLFANDDKTIIIGVTPNPFKILVQANEENFRARGYNLKIVEFTDYILPNTALAAKELDANLYQHKPFLEQYNKNHNTNLIAITPIVIAPMGIYSKKIKNLKELKVGSKIAIPNDPTNESRALELLEKTGLIKLNDSALKTPLDIVDNPKKLEFVELKAAQLPRALEDVELCAINSNYALEAGLNPVKDSIFREDKDSRYINYVVIRSEDKDSPKTKVIDEILRSDEFKTFINKNYENILIPAF</sequence>
<dbReference type="SUPFAM" id="SSF53850">
    <property type="entry name" value="Periplasmic binding protein-like II"/>
    <property type="match status" value="1"/>
</dbReference>
<dbReference type="Gene3D" id="3.40.190.10">
    <property type="entry name" value="Periplasmic binding protein-like II"/>
    <property type="match status" value="2"/>
</dbReference>
<comment type="subcellular location">
    <subcellularLocation>
        <location evidence="1">Membrane</location>
        <topology evidence="1">Lipid-anchor</topology>
    </subcellularLocation>
</comment>
<comment type="similarity">
    <text evidence="2">Belongs to the NlpA lipoprotein family.</text>
</comment>
<dbReference type="PANTHER" id="PTHR30429">
    <property type="entry name" value="D-METHIONINE-BINDING LIPOPROTEIN METQ"/>
    <property type="match status" value="1"/>
</dbReference>
<feature type="signal peptide" evidence="7">
    <location>
        <begin position="1"/>
        <end position="21"/>
    </location>
</feature>
<dbReference type="PIRSF" id="PIRSF002854">
    <property type="entry name" value="MetQ"/>
    <property type="match status" value="1"/>
</dbReference>
<dbReference type="GO" id="GO:0016020">
    <property type="term" value="C:membrane"/>
    <property type="evidence" value="ECO:0007669"/>
    <property type="project" value="UniProtKB-SubCell"/>
</dbReference>
<evidence type="ECO:0000256" key="6">
    <source>
        <dbReference type="ARBA" id="ARBA00023288"/>
    </source>
</evidence>
<evidence type="ECO:0000256" key="3">
    <source>
        <dbReference type="ARBA" id="ARBA00022729"/>
    </source>
</evidence>
<organism evidence="8 9">
    <name type="scientific">Campylobacter cuniculorum DSM 23162 = LMG 24588</name>
    <dbReference type="NCBI Taxonomy" id="1121267"/>
    <lineage>
        <taxon>Bacteria</taxon>
        <taxon>Pseudomonadati</taxon>
        <taxon>Campylobacterota</taxon>
        <taxon>Epsilonproteobacteria</taxon>
        <taxon>Campylobacterales</taxon>
        <taxon>Campylobacteraceae</taxon>
        <taxon>Campylobacter</taxon>
    </lineage>
</organism>
<dbReference type="KEGG" id="ccun:CCUN_0897"/>
<evidence type="ECO:0000256" key="4">
    <source>
        <dbReference type="ARBA" id="ARBA00023136"/>
    </source>
</evidence>
<dbReference type="eggNOG" id="COG1464">
    <property type="taxonomic scope" value="Bacteria"/>
</dbReference>
<keyword evidence="4" id="KW-0472">Membrane</keyword>
<keyword evidence="6" id="KW-0449">Lipoprotein</keyword>
<evidence type="ECO:0000256" key="5">
    <source>
        <dbReference type="ARBA" id="ARBA00023139"/>
    </source>
</evidence>
<dbReference type="AlphaFoldDB" id="A0A1W6BWR7"/>
<dbReference type="PANTHER" id="PTHR30429:SF1">
    <property type="entry name" value="D-METHIONINE-BINDING LIPOPROTEIN METQ-RELATED"/>
    <property type="match status" value="1"/>
</dbReference>
<name>A0A1W6BWR7_9BACT</name>
<accession>A0A1W6BWR7</accession>
<proteinExistence type="inferred from homology"/>
<evidence type="ECO:0000256" key="2">
    <source>
        <dbReference type="ARBA" id="ARBA00008973"/>
    </source>
</evidence>